<evidence type="ECO:0000313" key="2">
    <source>
        <dbReference type="EMBL" id="TGV04714.1"/>
    </source>
</evidence>
<feature type="transmembrane region" description="Helical" evidence="1">
    <location>
        <begin position="108"/>
        <end position="129"/>
    </location>
</feature>
<keyword evidence="1" id="KW-0812">Transmembrane</keyword>
<sequence>MNKAKSIAKILFFTTRFLAIIYCCITVYSILCLSTGLSTTIHSVNQTLDILYPFTQNSILSIDNNLTYMIFEFITPLSLYSLFFFLSSKVFKAFYQPKLFTQYGITQLKLFYLSNIMIPILITLLSSIFIEIESYILLLIIVHFVLGIFAYFIHEIFKQGLQLQNEQDLFI</sequence>
<dbReference type="AlphaFoldDB" id="A0A4V3P5B8"/>
<evidence type="ECO:0000256" key="1">
    <source>
        <dbReference type="SAM" id="Phobius"/>
    </source>
</evidence>
<protein>
    <submittedName>
        <fullName evidence="2">DUF2975 domain-containing protein</fullName>
    </submittedName>
</protein>
<dbReference type="OrthoDB" id="714390at2"/>
<feature type="transmembrane region" description="Helical" evidence="1">
    <location>
        <begin position="66"/>
        <end position="87"/>
    </location>
</feature>
<feature type="transmembrane region" description="Helical" evidence="1">
    <location>
        <begin position="135"/>
        <end position="153"/>
    </location>
</feature>
<keyword evidence="3" id="KW-1185">Reference proteome</keyword>
<keyword evidence="1" id="KW-0472">Membrane</keyword>
<reference evidence="2 3" key="1">
    <citation type="submission" date="2019-04" db="EMBL/GenBank/DDBJ databases">
        <authorList>
            <person name="Liu A."/>
        </authorList>
    </citation>
    <scope>NUCLEOTIDE SEQUENCE [LARGE SCALE GENOMIC DNA]</scope>
    <source>
        <strain evidence="2 3">RZ03</strain>
    </source>
</reference>
<dbReference type="EMBL" id="SRSO01000001">
    <property type="protein sequence ID" value="TGV04714.1"/>
    <property type="molecule type" value="Genomic_DNA"/>
</dbReference>
<proteinExistence type="predicted"/>
<gene>
    <name evidence="2" type="ORF">EM932_00895</name>
</gene>
<comment type="caution">
    <text evidence="2">The sequence shown here is derived from an EMBL/GenBank/DDBJ whole genome shotgun (WGS) entry which is preliminary data.</text>
</comment>
<organism evidence="2 3">
    <name type="scientific">Flavivirga rizhaonensis</name>
    <dbReference type="NCBI Taxonomy" id="2559571"/>
    <lineage>
        <taxon>Bacteria</taxon>
        <taxon>Pseudomonadati</taxon>
        <taxon>Bacteroidota</taxon>
        <taxon>Flavobacteriia</taxon>
        <taxon>Flavobacteriales</taxon>
        <taxon>Flavobacteriaceae</taxon>
        <taxon>Flavivirga</taxon>
    </lineage>
</organism>
<keyword evidence="1" id="KW-1133">Transmembrane helix</keyword>
<evidence type="ECO:0000313" key="3">
    <source>
        <dbReference type="Proteomes" id="UP000307602"/>
    </source>
</evidence>
<feature type="transmembrane region" description="Helical" evidence="1">
    <location>
        <begin position="7"/>
        <end position="31"/>
    </location>
</feature>
<accession>A0A4V3P5B8</accession>
<name>A0A4V3P5B8_9FLAO</name>
<dbReference type="Proteomes" id="UP000307602">
    <property type="component" value="Unassembled WGS sequence"/>
</dbReference>